<accession>A0A8T0DAH4</accession>
<dbReference type="SUPFAM" id="SSF46966">
    <property type="entry name" value="Spectrin repeat"/>
    <property type="match status" value="1"/>
</dbReference>
<evidence type="ECO:0000256" key="1">
    <source>
        <dbReference type="SAM" id="MobiDB-lite"/>
    </source>
</evidence>
<dbReference type="EMBL" id="JTDF01010995">
    <property type="protein sequence ID" value="KAF8563697.1"/>
    <property type="molecule type" value="Genomic_DNA"/>
</dbReference>
<feature type="compositionally biased region" description="Polar residues" evidence="1">
    <location>
        <begin position="72"/>
        <end position="100"/>
    </location>
</feature>
<protein>
    <submittedName>
        <fullName evidence="2">Uncharacterized protein</fullName>
    </submittedName>
</protein>
<name>A0A8T0DAH4_9TREM</name>
<dbReference type="Proteomes" id="UP000699462">
    <property type="component" value="Unassembled WGS sequence"/>
</dbReference>
<gene>
    <name evidence="2" type="ORF">P879_11691</name>
</gene>
<feature type="region of interest" description="Disordered" evidence="1">
    <location>
        <begin position="1"/>
        <end position="108"/>
    </location>
</feature>
<dbReference type="InterPro" id="IPR002017">
    <property type="entry name" value="Spectrin_repeat"/>
</dbReference>
<evidence type="ECO:0000313" key="3">
    <source>
        <dbReference type="Proteomes" id="UP000699462"/>
    </source>
</evidence>
<dbReference type="AlphaFoldDB" id="A0A8T0DAH4"/>
<dbReference type="OrthoDB" id="10017054at2759"/>
<sequence>MEYAEPEEHEDWRPTNDLEGDSELGTRIRSKQFQGTSADVTARPSSGTESHTTTTTTTTDAEDLPSWDMETQRNSTRLTEEVYSSSTRSTNQEVHSPHSSNRSDEDTVIRDTLDLNGTEKRAPDLMACEVPELKEECRRQSEQPQNVCNQIKSNMIDLVVNWTELHEHCNQVFQELHLHLSAMMFASEAYAAEQWLELHEPDLRSTELGDSIKTNTALLLRHETLEHNLAMQADRFERLRRPTQVNLSQPGTNVINLVDCTKQLDNTRVKVPSWLASSRCPPT</sequence>
<keyword evidence="3" id="KW-1185">Reference proteome</keyword>
<proteinExistence type="predicted"/>
<dbReference type="Pfam" id="PF00435">
    <property type="entry name" value="Spectrin"/>
    <property type="match status" value="1"/>
</dbReference>
<evidence type="ECO:0000313" key="2">
    <source>
        <dbReference type="EMBL" id="KAF8563697.1"/>
    </source>
</evidence>
<organism evidence="2 3">
    <name type="scientific">Paragonimus westermani</name>
    <dbReference type="NCBI Taxonomy" id="34504"/>
    <lineage>
        <taxon>Eukaryota</taxon>
        <taxon>Metazoa</taxon>
        <taxon>Spiralia</taxon>
        <taxon>Lophotrochozoa</taxon>
        <taxon>Platyhelminthes</taxon>
        <taxon>Trematoda</taxon>
        <taxon>Digenea</taxon>
        <taxon>Plagiorchiida</taxon>
        <taxon>Troglotremata</taxon>
        <taxon>Troglotrematidae</taxon>
        <taxon>Paragonimus</taxon>
    </lineage>
</organism>
<reference evidence="2 3" key="1">
    <citation type="submission" date="2019-07" db="EMBL/GenBank/DDBJ databases">
        <title>Annotation for the trematode Paragonimus westermani.</title>
        <authorList>
            <person name="Choi Y.-J."/>
        </authorList>
    </citation>
    <scope>NUCLEOTIDE SEQUENCE [LARGE SCALE GENOMIC DNA]</scope>
    <source>
        <strain evidence="2">180907_Pwestermani</strain>
    </source>
</reference>
<comment type="caution">
    <text evidence="2">The sequence shown here is derived from an EMBL/GenBank/DDBJ whole genome shotgun (WGS) entry which is preliminary data.</text>
</comment>
<dbReference type="Gene3D" id="1.20.58.60">
    <property type="match status" value="1"/>
</dbReference>
<feature type="compositionally biased region" description="Polar residues" evidence="1">
    <location>
        <begin position="31"/>
        <end position="51"/>
    </location>
</feature>